<evidence type="ECO:0000256" key="5">
    <source>
        <dbReference type="ARBA" id="ARBA00022989"/>
    </source>
</evidence>
<gene>
    <name evidence="10" type="ORF">SAMN06265360_102161</name>
</gene>
<keyword evidence="6 8" id="KW-0472">Membrane</keyword>
<evidence type="ECO:0000256" key="8">
    <source>
        <dbReference type="SAM" id="Phobius"/>
    </source>
</evidence>
<dbReference type="InterPro" id="IPR036259">
    <property type="entry name" value="MFS_trans_sf"/>
</dbReference>
<evidence type="ECO:0000256" key="3">
    <source>
        <dbReference type="ARBA" id="ARBA00022448"/>
    </source>
</evidence>
<comment type="subcellular location">
    <subcellularLocation>
        <location evidence="1">Cell membrane</location>
        <topology evidence="1">Multi-pass membrane protein</topology>
    </subcellularLocation>
</comment>
<dbReference type="CDD" id="cd17325">
    <property type="entry name" value="MFS_MdtG_SLC18_like"/>
    <property type="match status" value="1"/>
</dbReference>
<protein>
    <submittedName>
        <fullName evidence="10">Predicted arabinose efflux permease, MFS family</fullName>
    </submittedName>
</protein>
<evidence type="ECO:0000313" key="11">
    <source>
        <dbReference type="Proteomes" id="UP000198348"/>
    </source>
</evidence>
<dbReference type="RefSeq" id="WP_089299795.1">
    <property type="nucleotide sequence ID" value="NZ_FZNW01000002.1"/>
</dbReference>
<dbReference type="EMBL" id="FZNW01000002">
    <property type="protein sequence ID" value="SNR32829.1"/>
    <property type="molecule type" value="Genomic_DNA"/>
</dbReference>
<feature type="domain" description="Major facilitator superfamily (MFS) profile" evidence="9">
    <location>
        <begin position="16"/>
        <end position="397"/>
    </location>
</feature>
<evidence type="ECO:0000259" key="9">
    <source>
        <dbReference type="PROSITE" id="PS50850"/>
    </source>
</evidence>
<feature type="transmembrane region" description="Helical" evidence="8">
    <location>
        <begin position="171"/>
        <end position="189"/>
    </location>
</feature>
<dbReference type="GO" id="GO:0005886">
    <property type="term" value="C:plasma membrane"/>
    <property type="evidence" value="ECO:0007669"/>
    <property type="project" value="UniProtKB-SubCell"/>
</dbReference>
<proteinExistence type="inferred from homology"/>
<dbReference type="PROSITE" id="PS00216">
    <property type="entry name" value="SUGAR_TRANSPORT_1"/>
    <property type="match status" value="1"/>
</dbReference>
<dbReference type="Proteomes" id="UP000198348">
    <property type="component" value="Unassembled WGS sequence"/>
</dbReference>
<evidence type="ECO:0000256" key="1">
    <source>
        <dbReference type="ARBA" id="ARBA00004651"/>
    </source>
</evidence>
<evidence type="ECO:0000256" key="2">
    <source>
        <dbReference type="ARBA" id="ARBA00007520"/>
    </source>
</evidence>
<feature type="transmembrane region" description="Helical" evidence="8">
    <location>
        <begin position="221"/>
        <end position="246"/>
    </location>
</feature>
<dbReference type="GO" id="GO:0022857">
    <property type="term" value="F:transmembrane transporter activity"/>
    <property type="evidence" value="ECO:0007669"/>
    <property type="project" value="InterPro"/>
</dbReference>
<name>A0A238VH42_9PSEU</name>
<dbReference type="InterPro" id="IPR001958">
    <property type="entry name" value="Tet-R_TetA/multi-R_MdtG-like"/>
</dbReference>
<dbReference type="InterPro" id="IPR005829">
    <property type="entry name" value="Sugar_transporter_CS"/>
</dbReference>
<feature type="transmembrane region" description="Helical" evidence="8">
    <location>
        <begin position="47"/>
        <end position="70"/>
    </location>
</feature>
<feature type="region of interest" description="Disordered" evidence="7">
    <location>
        <begin position="397"/>
        <end position="419"/>
    </location>
</feature>
<dbReference type="Gene3D" id="1.20.1720.10">
    <property type="entry name" value="Multidrug resistance protein D"/>
    <property type="match status" value="1"/>
</dbReference>
<evidence type="ECO:0000256" key="4">
    <source>
        <dbReference type="ARBA" id="ARBA00022692"/>
    </source>
</evidence>
<accession>A0A238VH42</accession>
<evidence type="ECO:0000256" key="7">
    <source>
        <dbReference type="SAM" id="MobiDB-lite"/>
    </source>
</evidence>
<feature type="transmembrane region" description="Helical" evidence="8">
    <location>
        <begin position="17"/>
        <end position="41"/>
    </location>
</feature>
<feature type="transmembrane region" description="Helical" evidence="8">
    <location>
        <begin position="369"/>
        <end position="390"/>
    </location>
</feature>
<dbReference type="SUPFAM" id="SSF103473">
    <property type="entry name" value="MFS general substrate transporter"/>
    <property type="match status" value="1"/>
</dbReference>
<keyword evidence="11" id="KW-1185">Reference proteome</keyword>
<dbReference type="Gene3D" id="1.20.1250.20">
    <property type="entry name" value="MFS general substrate transporter like domains"/>
    <property type="match status" value="1"/>
</dbReference>
<feature type="transmembrane region" description="Helical" evidence="8">
    <location>
        <begin position="82"/>
        <end position="101"/>
    </location>
</feature>
<feature type="transmembrane region" description="Helical" evidence="8">
    <location>
        <begin position="283"/>
        <end position="301"/>
    </location>
</feature>
<keyword evidence="5 8" id="KW-1133">Transmembrane helix</keyword>
<organism evidence="10 11">
    <name type="scientific">Haloechinothrix alba</name>
    <dbReference type="NCBI Taxonomy" id="664784"/>
    <lineage>
        <taxon>Bacteria</taxon>
        <taxon>Bacillati</taxon>
        <taxon>Actinomycetota</taxon>
        <taxon>Actinomycetes</taxon>
        <taxon>Pseudonocardiales</taxon>
        <taxon>Pseudonocardiaceae</taxon>
        <taxon>Haloechinothrix</taxon>
    </lineage>
</organism>
<keyword evidence="4 8" id="KW-0812">Transmembrane</keyword>
<feature type="transmembrane region" description="Helical" evidence="8">
    <location>
        <begin position="252"/>
        <end position="271"/>
    </location>
</feature>
<dbReference type="PANTHER" id="PTHR42718:SF9">
    <property type="entry name" value="MAJOR FACILITATOR SUPERFAMILY MULTIDRUG TRANSPORTER MFSC"/>
    <property type="match status" value="1"/>
</dbReference>
<sequence length="419" mass="43515">MSTRDVSAPARSLPREVWVLASANFLIAAGFGIVAPAIPMFARTFDVSLTAASFVVSAFALARLVFAPVAGKGVSLLGERRIYLSGLLIVAVSTGAAAFAASYTQLVLFRSFGGIGSTMFTVSAIALLIRVTPAELRGRASGLFGAGFLAGNVTGPLAGSGLITINLRAPFLFYAVLLIIATVLVWLLLRRSPLIAKVDSNDTPAVRLVDALRDHAYRSALLANFATGWAVFGVRVSLVPLFIVEVLRQEEAFAGIAFAVFAAANLVMLMPSGRVADRIGRKPLVLLGLLASAGGTSWIGFSDSITEFMIATVVAGIGTGMLQPPKQATVADVVGSQGRGGPVLATFQMSADIGAIIGPLAAGALADGISYPVAFLVTGMLSLVAALVWLPARETLPPAEGSRHPAPEQSCELDAREQH</sequence>
<keyword evidence="3" id="KW-0813">Transport</keyword>
<evidence type="ECO:0000256" key="6">
    <source>
        <dbReference type="ARBA" id="ARBA00023136"/>
    </source>
</evidence>
<dbReference type="AlphaFoldDB" id="A0A238VH42"/>
<feature type="transmembrane region" description="Helical" evidence="8">
    <location>
        <begin position="107"/>
        <end position="129"/>
    </location>
</feature>
<comment type="similarity">
    <text evidence="2">Belongs to the major facilitator superfamily. TCR/Tet family.</text>
</comment>
<dbReference type="PRINTS" id="PR01035">
    <property type="entry name" value="TCRTETA"/>
</dbReference>
<evidence type="ECO:0000313" key="10">
    <source>
        <dbReference type="EMBL" id="SNR32829.1"/>
    </source>
</evidence>
<dbReference type="PANTHER" id="PTHR42718">
    <property type="entry name" value="MAJOR FACILITATOR SUPERFAMILY MULTIDRUG TRANSPORTER MFSC"/>
    <property type="match status" value="1"/>
</dbReference>
<feature type="transmembrane region" description="Helical" evidence="8">
    <location>
        <begin position="141"/>
        <end position="165"/>
    </location>
</feature>
<dbReference type="Pfam" id="PF07690">
    <property type="entry name" value="MFS_1"/>
    <property type="match status" value="1"/>
</dbReference>
<dbReference type="InterPro" id="IPR011701">
    <property type="entry name" value="MFS"/>
</dbReference>
<reference evidence="11" key="1">
    <citation type="submission" date="2017-06" db="EMBL/GenBank/DDBJ databases">
        <authorList>
            <person name="Varghese N."/>
            <person name="Submissions S."/>
        </authorList>
    </citation>
    <scope>NUCLEOTIDE SEQUENCE [LARGE SCALE GENOMIC DNA]</scope>
    <source>
        <strain evidence="11">DSM 45207</strain>
    </source>
</reference>
<dbReference type="PROSITE" id="PS50850">
    <property type="entry name" value="MFS"/>
    <property type="match status" value="1"/>
</dbReference>
<dbReference type="InterPro" id="IPR020846">
    <property type="entry name" value="MFS_dom"/>
</dbReference>